<gene>
    <name evidence="1" type="ORF">GCD22_01693</name>
</gene>
<evidence type="ECO:0000313" key="2">
    <source>
        <dbReference type="Proteomes" id="UP000363590"/>
    </source>
</evidence>
<dbReference type="Proteomes" id="UP000363590">
    <property type="component" value="Chromosome"/>
</dbReference>
<sequence>MHPVKGLRSAGFSPEAAAQQQAALRETVAALEEVMALYGRLRLVPYPYEHMVWRTARKALLEGKKALVVAKKPDNPFGKRR</sequence>
<evidence type="ECO:0000313" key="1">
    <source>
        <dbReference type="EMBL" id="QFX95987.1"/>
    </source>
</evidence>
<accession>A0A5P9XPN3</accession>
<dbReference type="RefSeq" id="WP_153940606.1">
    <property type="nucleotide sequence ID" value="NZ_CP045571.1"/>
</dbReference>
<dbReference type="AlphaFoldDB" id="A0A5P9XPN3"/>
<protein>
    <submittedName>
        <fullName evidence="1">Uncharacterized protein</fullName>
    </submittedName>
</protein>
<proteinExistence type="predicted"/>
<dbReference type="GeneID" id="60696034"/>
<dbReference type="KEGG" id="atx:GCD22_01693"/>
<name>A0A5P9XPN3_ACITH</name>
<dbReference type="EMBL" id="CP045571">
    <property type="protein sequence ID" value="QFX95987.1"/>
    <property type="molecule type" value="Genomic_DNA"/>
</dbReference>
<reference evidence="1 2" key="1">
    <citation type="submission" date="2019-10" db="EMBL/GenBank/DDBJ databases">
        <authorList>
            <person name="Wang R."/>
        </authorList>
    </citation>
    <scope>NUCLEOTIDE SEQUENCE [LARGE SCALE GENOMIC DNA]</scope>
    <source>
        <strain evidence="1 2">ATCC 19377</strain>
    </source>
</reference>
<organism evidence="1 2">
    <name type="scientific">Acidithiobacillus thiooxidans ATCC 19377</name>
    <dbReference type="NCBI Taxonomy" id="637390"/>
    <lineage>
        <taxon>Bacteria</taxon>
        <taxon>Pseudomonadati</taxon>
        <taxon>Pseudomonadota</taxon>
        <taxon>Acidithiobacillia</taxon>
        <taxon>Acidithiobacillales</taxon>
        <taxon>Acidithiobacillaceae</taxon>
        <taxon>Acidithiobacillus</taxon>
    </lineage>
</organism>